<reference evidence="2 3" key="1">
    <citation type="journal article" date="2019" name="Sci. Rep.">
        <title>Extended insight into the Mycobacterium chelonae-abscessus complex through whole genome sequencing of Mycobacterium salmoniphilum outbreak and Mycobacterium salmoniphilum-like strains.</title>
        <authorList>
            <person name="Behra P.R.K."/>
            <person name="Das S."/>
            <person name="Pettersson B.M.F."/>
            <person name="Shirreff L."/>
            <person name="DuCote T."/>
            <person name="Jacobsson K.G."/>
            <person name="Ennis D.G."/>
            <person name="Kirsebom L.A."/>
        </authorList>
    </citation>
    <scope>NUCLEOTIDE SEQUENCE [LARGE SCALE GENOMIC DNA]</scope>
    <source>
        <strain evidence="2 3">DSM 45524</strain>
    </source>
</reference>
<name>A0A4R5PEW1_9MYCO</name>
<evidence type="ECO:0000256" key="1">
    <source>
        <dbReference type="SAM" id="Phobius"/>
    </source>
</evidence>
<proteinExistence type="predicted"/>
<keyword evidence="1" id="KW-0812">Transmembrane</keyword>
<keyword evidence="1" id="KW-1133">Transmembrane helix</keyword>
<feature type="transmembrane region" description="Helical" evidence="1">
    <location>
        <begin position="20"/>
        <end position="45"/>
    </location>
</feature>
<dbReference type="AlphaFoldDB" id="A0A4R5PEW1"/>
<keyword evidence="1" id="KW-0472">Membrane</keyword>
<organism evidence="2 3">
    <name type="scientific">Mycobacteroides franklinii</name>
    <dbReference type="NCBI Taxonomy" id="948102"/>
    <lineage>
        <taxon>Bacteria</taxon>
        <taxon>Bacillati</taxon>
        <taxon>Actinomycetota</taxon>
        <taxon>Actinomycetes</taxon>
        <taxon>Mycobacteriales</taxon>
        <taxon>Mycobacteriaceae</taxon>
        <taxon>Mycobacteroides</taxon>
    </lineage>
</organism>
<gene>
    <name evidence="2" type="ORF">EJ571_06495</name>
</gene>
<dbReference type="RefSeq" id="WP_133052624.1">
    <property type="nucleotide sequence ID" value="NZ_MAFQ01000008.1"/>
</dbReference>
<accession>A0A4R5PEW1</accession>
<sequence>MSGYAPMLDEALGVYTFDRGWVHLAVAVGLVIVVMAVALAIASAASARSARGLYREGLRDGWLDMRQEFRKWRDGYFAASADTASIDLIETVGTDLFGVYDPRPTAIDTKE</sequence>
<protein>
    <submittedName>
        <fullName evidence="2">Uncharacterized protein</fullName>
    </submittedName>
</protein>
<evidence type="ECO:0000313" key="2">
    <source>
        <dbReference type="EMBL" id="TDH23883.1"/>
    </source>
</evidence>
<comment type="caution">
    <text evidence="2">The sequence shown here is derived from an EMBL/GenBank/DDBJ whole genome shotgun (WGS) entry which is preliminary data.</text>
</comment>
<dbReference type="EMBL" id="RXLR01000010">
    <property type="protein sequence ID" value="TDH23883.1"/>
    <property type="molecule type" value="Genomic_DNA"/>
</dbReference>
<evidence type="ECO:0000313" key="3">
    <source>
        <dbReference type="Proteomes" id="UP000295627"/>
    </source>
</evidence>
<dbReference type="Proteomes" id="UP000295627">
    <property type="component" value="Unassembled WGS sequence"/>
</dbReference>